<dbReference type="GO" id="GO:0045271">
    <property type="term" value="C:respiratory chain complex I"/>
    <property type="evidence" value="ECO:0007669"/>
    <property type="project" value="InterPro"/>
</dbReference>
<comment type="similarity">
    <text evidence="1">Belongs to the complex I NDUFA12 subunit family.</text>
</comment>
<sequence>MAKEGRSILAYIFRNFINSLRPRRISGDLVGKDYYGNKYYEIPPNPKIGKRKASRWFVPQTTDKYDFIHEVSPEWEAWLRGRRKDPPTEEELSKNLEIMKQKQLSAKEIDKSLSASKQDVVEKESKGMESFPKYDEYEVMPGKGKGNN</sequence>
<reference evidence="3" key="1">
    <citation type="journal article" date="2023" name="IScience">
        <title>Live-bearing cockroach genome reveals convergent evolutionary mechanisms linked to viviparity in insects and beyond.</title>
        <authorList>
            <person name="Fouks B."/>
            <person name="Harrison M.C."/>
            <person name="Mikhailova A.A."/>
            <person name="Marchal E."/>
            <person name="English S."/>
            <person name="Carruthers M."/>
            <person name="Jennings E.C."/>
            <person name="Chiamaka E.L."/>
            <person name="Frigard R.A."/>
            <person name="Pippel M."/>
            <person name="Attardo G.M."/>
            <person name="Benoit J.B."/>
            <person name="Bornberg-Bauer E."/>
            <person name="Tobe S.S."/>
        </authorList>
    </citation>
    <scope>NUCLEOTIDE SEQUENCE</scope>
    <source>
        <strain evidence="3">Stay&amp;Tobe</strain>
    </source>
</reference>
<evidence type="ECO:0000313" key="4">
    <source>
        <dbReference type="Proteomes" id="UP001233999"/>
    </source>
</evidence>
<feature type="compositionally biased region" description="Basic and acidic residues" evidence="2">
    <location>
        <begin position="119"/>
        <end position="136"/>
    </location>
</feature>
<keyword evidence="4" id="KW-1185">Reference proteome</keyword>
<dbReference type="Proteomes" id="UP001233999">
    <property type="component" value="Unassembled WGS sequence"/>
</dbReference>
<dbReference type="AlphaFoldDB" id="A0AAD8E9W5"/>
<evidence type="ECO:0000256" key="1">
    <source>
        <dbReference type="ARBA" id="ARBA00007355"/>
    </source>
</evidence>
<dbReference type="GO" id="GO:0032981">
    <property type="term" value="P:mitochondrial respiratory chain complex I assembly"/>
    <property type="evidence" value="ECO:0007669"/>
    <property type="project" value="TreeGrafter"/>
</dbReference>
<feature type="region of interest" description="Disordered" evidence="2">
    <location>
        <begin position="107"/>
        <end position="148"/>
    </location>
</feature>
<dbReference type="Pfam" id="PF05071">
    <property type="entry name" value="NDUFA12"/>
    <property type="match status" value="1"/>
</dbReference>
<organism evidence="3 4">
    <name type="scientific">Diploptera punctata</name>
    <name type="common">Pacific beetle cockroach</name>
    <dbReference type="NCBI Taxonomy" id="6984"/>
    <lineage>
        <taxon>Eukaryota</taxon>
        <taxon>Metazoa</taxon>
        <taxon>Ecdysozoa</taxon>
        <taxon>Arthropoda</taxon>
        <taxon>Hexapoda</taxon>
        <taxon>Insecta</taxon>
        <taxon>Pterygota</taxon>
        <taxon>Neoptera</taxon>
        <taxon>Polyneoptera</taxon>
        <taxon>Dictyoptera</taxon>
        <taxon>Blattodea</taxon>
        <taxon>Blaberoidea</taxon>
        <taxon>Blaberidae</taxon>
        <taxon>Diplopterinae</taxon>
        <taxon>Diploptera</taxon>
    </lineage>
</organism>
<evidence type="ECO:0008006" key="5">
    <source>
        <dbReference type="Google" id="ProtNLM"/>
    </source>
</evidence>
<evidence type="ECO:0000313" key="3">
    <source>
        <dbReference type="EMBL" id="KAJ9582042.1"/>
    </source>
</evidence>
<proteinExistence type="inferred from homology"/>
<dbReference type="InterPro" id="IPR052618">
    <property type="entry name" value="ComplexI_NDUFA12"/>
</dbReference>
<dbReference type="PANTHER" id="PTHR32470">
    <property type="entry name" value="ADH DEHYDROGENASE [UBIQUINONE] 1 ALPHA SUBCOMPLEX ASSEMBLY FACTOR 2"/>
    <property type="match status" value="1"/>
</dbReference>
<dbReference type="PANTHER" id="PTHR32470:SF2">
    <property type="entry name" value="NADH DEHYDROGENASE [UBIQUINONE] 1 ALPHA SUBCOMPLEX ASSEMBLY FACTOR 2"/>
    <property type="match status" value="1"/>
</dbReference>
<protein>
    <recommendedName>
        <fullName evidence="5">NADH dehydrogenase [ubiquinone] 1 alpha subcomplex assembly factor 2</fullName>
    </recommendedName>
</protein>
<dbReference type="InterPro" id="IPR007763">
    <property type="entry name" value="NDUFA12"/>
</dbReference>
<accession>A0AAD8E9W5</accession>
<dbReference type="EMBL" id="JASPKZ010007831">
    <property type="protein sequence ID" value="KAJ9582042.1"/>
    <property type="molecule type" value="Genomic_DNA"/>
</dbReference>
<comment type="caution">
    <text evidence="3">The sequence shown here is derived from an EMBL/GenBank/DDBJ whole genome shotgun (WGS) entry which is preliminary data.</text>
</comment>
<name>A0AAD8E9W5_DIPPU</name>
<gene>
    <name evidence="3" type="ORF">L9F63_003625</name>
</gene>
<dbReference type="GO" id="GO:0005739">
    <property type="term" value="C:mitochondrion"/>
    <property type="evidence" value="ECO:0007669"/>
    <property type="project" value="TreeGrafter"/>
</dbReference>
<reference evidence="3" key="2">
    <citation type="submission" date="2023-05" db="EMBL/GenBank/DDBJ databases">
        <authorList>
            <person name="Fouks B."/>
        </authorList>
    </citation>
    <scope>NUCLEOTIDE SEQUENCE</scope>
    <source>
        <strain evidence="3">Stay&amp;Tobe</strain>
        <tissue evidence="3">Testes</tissue>
    </source>
</reference>
<evidence type="ECO:0000256" key="2">
    <source>
        <dbReference type="SAM" id="MobiDB-lite"/>
    </source>
</evidence>